<dbReference type="PANTHER" id="PTHR12045">
    <property type="entry name" value="ALLANTOICASE"/>
    <property type="match status" value="1"/>
</dbReference>
<evidence type="ECO:0000259" key="3">
    <source>
        <dbReference type="Pfam" id="PF03561"/>
    </source>
</evidence>
<keyword evidence="2" id="KW-0659">Purine metabolism</keyword>
<comment type="caution">
    <text evidence="4">The sequence shown here is derived from an EMBL/GenBank/DDBJ whole genome shotgun (WGS) entry which is preliminary data.</text>
</comment>
<dbReference type="EMBL" id="MABE01000094">
    <property type="protein sequence ID" value="OUS41305.1"/>
    <property type="molecule type" value="Genomic_DNA"/>
</dbReference>
<name>A0A1Y5I2F9_OLEAN</name>
<sequence>MGNIQKVVIDTAHFKGNFPDTFSLDACKLPKGEQPDENTQWTSVIERQKLTADAEHFYKDEVISGDELFSHVRLNIFPDGGVSRLRVIGYPEGK</sequence>
<dbReference type="InterPro" id="IPR005164">
    <property type="entry name" value="Allantoicase"/>
</dbReference>
<dbReference type="GO" id="GO:0004037">
    <property type="term" value="F:allantoicase activity"/>
    <property type="evidence" value="ECO:0007669"/>
    <property type="project" value="InterPro"/>
</dbReference>
<protein>
    <recommendedName>
        <fullName evidence="3">Allantoicase domain-containing protein</fullName>
    </recommendedName>
</protein>
<dbReference type="AlphaFoldDB" id="A0A1Y5I2F9"/>
<evidence type="ECO:0000313" key="5">
    <source>
        <dbReference type="Proteomes" id="UP000227088"/>
    </source>
</evidence>
<dbReference type="InterPro" id="IPR008979">
    <property type="entry name" value="Galactose-bd-like_sf"/>
</dbReference>
<evidence type="ECO:0000313" key="4">
    <source>
        <dbReference type="EMBL" id="OUS41305.1"/>
    </source>
</evidence>
<dbReference type="GO" id="GO:0000256">
    <property type="term" value="P:allantoin catabolic process"/>
    <property type="evidence" value="ECO:0007669"/>
    <property type="project" value="InterPro"/>
</dbReference>
<proteinExistence type="inferred from homology"/>
<feature type="domain" description="Allantoicase" evidence="3">
    <location>
        <begin position="2"/>
        <end position="91"/>
    </location>
</feature>
<reference evidence="5" key="1">
    <citation type="journal article" date="2017" name="Proc. Natl. Acad. Sci. U.S.A.">
        <title>Simulation of Deepwater Horizon oil plume reveals substrate specialization within a complex community of hydrocarbon degraders.</title>
        <authorList>
            <person name="Hu P."/>
            <person name="Dubinsky E.A."/>
            <person name="Probst A.J."/>
            <person name="Wang J."/>
            <person name="Sieber C.M.K."/>
            <person name="Tom L.M."/>
            <person name="Gardinali P."/>
            <person name="Banfield J.F."/>
            <person name="Atlas R.M."/>
            <person name="Andersen G.L."/>
        </authorList>
    </citation>
    <scope>NUCLEOTIDE SEQUENCE [LARGE SCALE GENOMIC DNA]</scope>
</reference>
<dbReference type="PANTHER" id="PTHR12045:SF3">
    <property type="entry name" value="INACTIVE ALLANTOICASE-RELATED"/>
    <property type="match status" value="1"/>
</dbReference>
<dbReference type="InterPro" id="IPR015908">
    <property type="entry name" value="Allantoicase_dom"/>
</dbReference>
<dbReference type="SUPFAM" id="SSF49785">
    <property type="entry name" value="Galactose-binding domain-like"/>
    <property type="match status" value="1"/>
</dbReference>
<dbReference type="GO" id="GO:0006144">
    <property type="term" value="P:purine nucleobase metabolic process"/>
    <property type="evidence" value="ECO:0007669"/>
    <property type="project" value="UniProtKB-KW"/>
</dbReference>
<dbReference type="Pfam" id="PF03561">
    <property type="entry name" value="Allantoicase"/>
    <property type="match status" value="1"/>
</dbReference>
<evidence type="ECO:0000256" key="1">
    <source>
        <dbReference type="ARBA" id="ARBA00009242"/>
    </source>
</evidence>
<comment type="similarity">
    <text evidence="1">Belongs to the allantoicase family.</text>
</comment>
<organism evidence="4 5">
    <name type="scientific">Oleispira antarctica</name>
    <dbReference type="NCBI Taxonomy" id="188908"/>
    <lineage>
        <taxon>Bacteria</taxon>
        <taxon>Pseudomonadati</taxon>
        <taxon>Pseudomonadota</taxon>
        <taxon>Gammaproteobacteria</taxon>
        <taxon>Oceanospirillales</taxon>
        <taxon>Oceanospirillaceae</taxon>
        <taxon>Oleispira</taxon>
    </lineage>
</organism>
<gene>
    <name evidence="4" type="ORF">A9R00_01615</name>
</gene>
<accession>A0A1Y5I2F9</accession>
<evidence type="ECO:0000256" key="2">
    <source>
        <dbReference type="ARBA" id="ARBA00022631"/>
    </source>
</evidence>
<dbReference type="Proteomes" id="UP000227088">
    <property type="component" value="Unassembled WGS sequence"/>
</dbReference>
<dbReference type="Gene3D" id="2.60.120.260">
    <property type="entry name" value="Galactose-binding domain-like"/>
    <property type="match status" value="1"/>
</dbReference>